<dbReference type="Proteomes" id="UP001500305">
    <property type="component" value="Unassembled WGS sequence"/>
</dbReference>
<reference evidence="3" key="1">
    <citation type="journal article" date="2019" name="Int. J. Syst. Evol. Microbiol.">
        <title>The Global Catalogue of Microorganisms (GCM) 10K type strain sequencing project: providing services to taxonomists for standard genome sequencing and annotation.</title>
        <authorList>
            <consortium name="The Broad Institute Genomics Platform"/>
            <consortium name="The Broad Institute Genome Sequencing Center for Infectious Disease"/>
            <person name="Wu L."/>
            <person name="Ma J."/>
        </authorList>
    </citation>
    <scope>NUCLEOTIDE SEQUENCE [LARGE SCALE GENOMIC DNA]</scope>
    <source>
        <strain evidence="3">JCM 7356</strain>
    </source>
</reference>
<dbReference type="Pfam" id="PF26627">
    <property type="entry name" value="MmpB"/>
    <property type="match status" value="1"/>
</dbReference>
<feature type="transmembrane region" description="Helical" evidence="1">
    <location>
        <begin position="21"/>
        <end position="41"/>
    </location>
</feature>
<keyword evidence="3" id="KW-1185">Reference proteome</keyword>
<evidence type="ECO:0000313" key="3">
    <source>
        <dbReference type="Proteomes" id="UP001500305"/>
    </source>
</evidence>
<dbReference type="NCBIfam" id="NF047320">
    <property type="entry name" value="morpho_MmpB"/>
    <property type="match status" value="1"/>
</dbReference>
<keyword evidence="1" id="KW-0812">Transmembrane</keyword>
<organism evidence="2 3">
    <name type="scientific">Kitasatospora cystarginea</name>
    <dbReference type="NCBI Taxonomy" id="58350"/>
    <lineage>
        <taxon>Bacteria</taxon>
        <taxon>Bacillati</taxon>
        <taxon>Actinomycetota</taxon>
        <taxon>Actinomycetes</taxon>
        <taxon>Kitasatosporales</taxon>
        <taxon>Streptomycetaceae</taxon>
        <taxon>Kitasatospora</taxon>
    </lineage>
</organism>
<comment type="caution">
    <text evidence="2">The sequence shown here is derived from an EMBL/GenBank/DDBJ whole genome shotgun (WGS) entry which is preliminary data.</text>
</comment>
<dbReference type="InterPro" id="IPR058070">
    <property type="entry name" value="MmpB-like"/>
</dbReference>
<accession>A0ABP5RD25</accession>
<evidence type="ECO:0000313" key="2">
    <source>
        <dbReference type="EMBL" id="GAA2254424.1"/>
    </source>
</evidence>
<dbReference type="RefSeq" id="WP_344638057.1">
    <property type="nucleotide sequence ID" value="NZ_BAAATR010000019.1"/>
</dbReference>
<protein>
    <submittedName>
        <fullName evidence="2">Uncharacterized protein</fullName>
    </submittedName>
</protein>
<proteinExistence type="predicted"/>
<dbReference type="EMBL" id="BAAATR010000019">
    <property type="protein sequence ID" value="GAA2254424.1"/>
    <property type="molecule type" value="Genomic_DNA"/>
</dbReference>
<gene>
    <name evidence="2" type="ORF">GCM10010430_42720</name>
</gene>
<sequence>MLWSDPRDEPSAETRQVQERLRRAGPVLAVLLLVAAIVLMVV</sequence>
<evidence type="ECO:0000256" key="1">
    <source>
        <dbReference type="SAM" id="Phobius"/>
    </source>
</evidence>
<name>A0ABP5RD25_9ACTN</name>
<keyword evidence="1" id="KW-1133">Transmembrane helix</keyword>
<keyword evidence="1" id="KW-0472">Membrane</keyword>